<evidence type="ECO:0000313" key="2">
    <source>
        <dbReference type="Proteomes" id="UP000224829"/>
    </source>
</evidence>
<dbReference type="OrthoDB" id="7833at10239"/>
<dbReference type="EMBL" id="MF063068">
    <property type="protein sequence ID" value="ARV77323.1"/>
    <property type="molecule type" value="Genomic_DNA"/>
</dbReference>
<reference evidence="1 2" key="1">
    <citation type="submission" date="2017-05" db="EMBL/GenBank/DDBJ databases">
        <authorList>
            <person name="Song R."/>
            <person name="Chenine A.L."/>
            <person name="Ruprecht R.M."/>
        </authorList>
    </citation>
    <scope>NUCLEOTIDE SEQUENCE [LARGE SCALE GENOMIC DNA]</scope>
</reference>
<gene>
    <name evidence="1" type="ORF">NOXIFER_154</name>
</gene>
<sequence>MASHASTGLYDEDLYCSNPSNLITNEVQTLQTPGLDDYYFIIPHAAPYYVETLKLFNHATGAPYVEGTDFVIGHYFVDAMKSLKRPIAGSIRILKKSIVGNMRLQYHTVGGQWGFSAQAILAELSNKQLNPIRRSWEQIDGLPARFPTIDHDQAVDQLIGSPEIEAAITGIAEAVEAAAAGSSQSHIDNKNNPHDVTKAQVGLGSVVNLPLASLAQALQTTFAGGYMTPQTTYHAINNFALTPLISHLNDKDNPHEVNKAQVGLALTPNLPLANAAQSTDPLNNAALMSPYGTALMIQAYMPTDRLDSLELQLQTFIARRDNPHNVTAAQVGTLTTSQIQELITSSGSGDAIRFNGYNFDQFMDLVVEETEMEDILTQQATGVATGNTQIGAVGSTYENEVATLNTNRNAITPVEVYAGDAGYAVVGAFGAAHLKALPSLTYPPLVNNGAAGQVIFNNNVLAIANDGSLTKHNVAGPLTPHTSYATGGSFIPSNAMLKVLCTKTAIYMQTIDGRLIRSTGAANATTLNSACDDVWSNLENAQAGEMVVFKDTDGTIYAYGLAAFVTAFNALITAWTTAGIASTLLDLVISDTHVIALFGEQVGNNPNTVKVYTINRTAGVVLTEVATTKTNPTGISGSYGHSAILYDDGKVVWYGTLSACENEVDFPVGDVGCGKGYTVFIDQRGFVEYWGSTSQNALLWNEEVMYEYV</sequence>
<keyword evidence="2" id="KW-1185">Reference proteome</keyword>
<dbReference type="Proteomes" id="UP000224829">
    <property type="component" value="Segment"/>
</dbReference>
<dbReference type="InterPro" id="IPR009091">
    <property type="entry name" value="RCC1/BLIP-II"/>
</dbReference>
<protein>
    <submittedName>
        <fullName evidence="1">Virion structural protein</fullName>
    </submittedName>
</protein>
<name>A0A1Y0SZV7_9CAUD</name>
<dbReference type="SUPFAM" id="SSF50985">
    <property type="entry name" value="RCC1/BLIP-II"/>
    <property type="match status" value="1"/>
</dbReference>
<evidence type="ECO:0000313" key="1">
    <source>
        <dbReference type="EMBL" id="ARV77323.1"/>
    </source>
</evidence>
<accession>A0A1Y0SZV7</accession>
<organism evidence="1 2">
    <name type="scientific">Pseudomonas phage Noxifer</name>
    <dbReference type="NCBI Taxonomy" id="2006684"/>
    <lineage>
        <taxon>Viruses</taxon>
        <taxon>Duplodnaviria</taxon>
        <taxon>Heunggongvirae</taxon>
        <taxon>Uroviricota</taxon>
        <taxon>Caudoviricetes</taxon>
        <taxon>Chimalliviridae</taxon>
        <taxon>Noxifervirus</taxon>
        <taxon>Noxifervirus noxifer</taxon>
    </lineage>
</organism>
<proteinExistence type="predicted"/>